<gene>
    <name evidence="2" type="ORF">SAMN05443544_0592</name>
</gene>
<dbReference type="Proteomes" id="UP000184699">
    <property type="component" value="Unassembled WGS sequence"/>
</dbReference>
<dbReference type="RefSeq" id="WP_074258831.1">
    <property type="nucleotide sequence ID" value="NZ_FSRJ01000001.1"/>
</dbReference>
<feature type="transmembrane region" description="Helical" evidence="1">
    <location>
        <begin position="50"/>
        <end position="72"/>
    </location>
</feature>
<sequence>MTDTPTANDLGVIITSARARKIIYGSYVLALVGAGATQVAYASLELSAPSWLVASVAVLAYLGIPVGGIAAANTRKS</sequence>
<dbReference type="STRING" id="232089.SAMN05443544_0592"/>
<name>A0A1N6DQ88_9MICO</name>
<keyword evidence="3" id="KW-1185">Reference proteome</keyword>
<dbReference type="EMBL" id="FSRJ01000001">
    <property type="protein sequence ID" value="SIN72968.1"/>
    <property type="molecule type" value="Genomic_DNA"/>
</dbReference>
<dbReference type="AlphaFoldDB" id="A0A1N6DQ88"/>
<organism evidence="2 3">
    <name type="scientific">Agromyces cerinus subsp. cerinus</name>
    <dbReference type="NCBI Taxonomy" id="232089"/>
    <lineage>
        <taxon>Bacteria</taxon>
        <taxon>Bacillati</taxon>
        <taxon>Actinomycetota</taxon>
        <taxon>Actinomycetes</taxon>
        <taxon>Micrococcales</taxon>
        <taxon>Microbacteriaceae</taxon>
        <taxon>Agromyces</taxon>
    </lineage>
</organism>
<keyword evidence="1" id="KW-0472">Membrane</keyword>
<keyword evidence="1" id="KW-0812">Transmembrane</keyword>
<accession>A0A1N6DQ88</accession>
<reference evidence="3" key="1">
    <citation type="submission" date="2016-11" db="EMBL/GenBank/DDBJ databases">
        <authorList>
            <person name="Varghese N."/>
            <person name="Submissions S."/>
        </authorList>
    </citation>
    <scope>NUCLEOTIDE SEQUENCE [LARGE SCALE GENOMIC DNA]</scope>
    <source>
        <strain evidence="3">DSM 8595</strain>
    </source>
</reference>
<evidence type="ECO:0000313" key="2">
    <source>
        <dbReference type="EMBL" id="SIN72968.1"/>
    </source>
</evidence>
<evidence type="ECO:0000313" key="3">
    <source>
        <dbReference type="Proteomes" id="UP000184699"/>
    </source>
</evidence>
<evidence type="ECO:0000256" key="1">
    <source>
        <dbReference type="SAM" id="Phobius"/>
    </source>
</evidence>
<keyword evidence="1" id="KW-1133">Transmembrane helix</keyword>
<feature type="transmembrane region" description="Helical" evidence="1">
    <location>
        <begin position="22"/>
        <end position="44"/>
    </location>
</feature>
<protein>
    <submittedName>
        <fullName evidence="2">Uncharacterized protein</fullName>
    </submittedName>
</protein>
<dbReference type="OrthoDB" id="5123630at2"/>
<proteinExistence type="predicted"/>